<name>A0AAD6YXY7_9AGAR</name>
<dbReference type="Proteomes" id="UP001218218">
    <property type="component" value="Unassembled WGS sequence"/>
</dbReference>
<sequence length="193" mass="20793">MTSNKPDFTPRKSIANVLISGPIVCLASTQLLSKLPVISLDSLRHTPPPCPARSDRPRPCRRTPATGFFGAPVAVSSVGPDATSHHVRRHRRATLPFTASLRPILRQSMTAPRLLSPFCRWACVPAPRALCYIPRLLQLAALPPPPTQPPPLHDCPSVVNAATSPTVLSILRGPASHPFSPTRQQTSTTAPHL</sequence>
<dbReference type="EMBL" id="JARIHO010000145">
    <property type="protein sequence ID" value="KAJ7301045.1"/>
    <property type="molecule type" value="Genomic_DNA"/>
</dbReference>
<proteinExistence type="predicted"/>
<organism evidence="2 3">
    <name type="scientific">Mycena albidolilacea</name>
    <dbReference type="NCBI Taxonomy" id="1033008"/>
    <lineage>
        <taxon>Eukaryota</taxon>
        <taxon>Fungi</taxon>
        <taxon>Dikarya</taxon>
        <taxon>Basidiomycota</taxon>
        <taxon>Agaricomycotina</taxon>
        <taxon>Agaricomycetes</taxon>
        <taxon>Agaricomycetidae</taxon>
        <taxon>Agaricales</taxon>
        <taxon>Marasmiineae</taxon>
        <taxon>Mycenaceae</taxon>
        <taxon>Mycena</taxon>
    </lineage>
</organism>
<keyword evidence="3" id="KW-1185">Reference proteome</keyword>
<feature type="compositionally biased region" description="Polar residues" evidence="1">
    <location>
        <begin position="179"/>
        <end position="193"/>
    </location>
</feature>
<evidence type="ECO:0000313" key="3">
    <source>
        <dbReference type="Proteomes" id="UP001218218"/>
    </source>
</evidence>
<evidence type="ECO:0000313" key="2">
    <source>
        <dbReference type="EMBL" id="KAJ7301045.1"/>
    </source>
</evidence>
<evidence type="ECO:0000256" key="1">
    <source>
        <dbReference type="SAM" id="MobiDB-lite"/>
    </source>
</evidence>
<feature type="region of interest" description="Disordered" evidence="1">
    <location>
        <begin position="172"/>
        <end position="193"/>
    </location>
</feature>
<comment type="caution">
    <text evidence="2">The sequence shown here is derived from an EMBL/GenBank/DDBJ whole genome shotgun (WGS) entry which is preliminary data.</text>
</comment>
<reference evidence="2" key="1">
    <citation type="submission" date="2023-03" db="EMBL/GenBank/DDBJ databases">
        <title>Massive genome expansion in bonnet fungi (Mycena s.s.) driven by repeated elements and novel gene families across ecological guilds.</title>
        <authorList>
            <consortium name="Lawrence Berkeley National Laboratory"/>
            <person name="Harder C.B."/>
            <person name="Miyauchi S."/>
            <person name="Viragh M."/>
            <person name="Kuo A."/>
            <person name="Thoen E."/>
            <person name="Andreopoulos B."/>
            <person name="Lu D."/>
            <person name="Skrede I."/>
            <person name="Drula E."/>
            <person name="Henrissat B."/>
            <person name="Morin E."/>
            <person name="Kohler A."/>
            <person name="Barry K."/>
            <person name="LaButti K."/>
            <person name="Morin E."/>
            <person name="Salamov A."/>
            <person name="Lipzen A."/>
            <person name="Mereny Z."/>
            <person name="Hegedus B."/>
            <person name="Baldrian P."/>
            <person name="Stursova M."/>
            <person name="Weitz H."/>
            <person name="Taylor A."/>
            <person name="Grigoriev I.V."/>
            <person name="Nagy L.G."/>
            <person name="Martin F."/>
            <person name="Kauserud H."/>
        </authorList>
    </citation>
    <scope>NUCLEOTIDE SEQUENCE</scope>
    <source>
        <strain evidence="2">CBHHK002</strain>
    </source>
</reference>
<dbReference type="AlphaFoldDB" id="A0AAD6YXY7"/>
<accession>A0AAD6YXY7</accession>
<gene>
    <name evidence="2" type="ORF">DFH08DRAFT_946195</name>
</gene>
<protein>
    <submittedName>
        <fullName evidence="2">Uncharacterized protein</fullName>
    </submittedName>
</protein>